<evidence type="ECO:0000256" key="6">
    <source>
        <dbReference type="SAM" id="Phobius"/>
    </source>
</evidence>
<keyword evidence="5 6" id="KW-0472">Membrane</keyword>
<evidence type="ECO:0000256" key="3">
    <source>
        <dbReference type="ARBA" id="ARBA00022692"/>
    </source>
</evidence>
<sequence length="224" mass="24710">MTGFKHFIRMLPLMLMVSIGNDIAITAFLNPHGINAGGATGLSTVVSVWTSIPFAIVYGIVNLPILYFGVRYLSLRYSVYSVFVTVVTTILFPYLQHFTVHTVPVISTGLGAVIYGISIGVTYRYNFSLGGFALLAKVLEVVTHKKIGSIFTVINFVPVILDACTTPRGPSLLWSIVFIVLTGEIINWTSMGKGYLIHNKTRLRKIVRFPIKANHSDEQQKQAS</sequence>
<proteinExistence type="predicted"/>
<gene>
    <name evidence="7" type="ORF">NZD89_20235</name>
</gene>
<keyword evidence="2" id="KW-1003">Cell membrane</keyword>
<feature type="transmembrane region" description="Helical" evidence="6">
    <location>
        <begin position="7"/>
        <end position="29"/>
    </location>
</feature>
<dbReference type="InterPro" id="IPR051461">
    <property type="entry name" value="UPF0750_membrane"/>
</dbReference>
<evidence type="ECO:0000256" key="4">
    <source>
        <dbReference type="ARBA" id="ARBA00022989"/>
    </source>
</evidence>
<dbReference type="Proteomes" id="UP001164761">
    <property type="component" value="Chromosome"/>
</dbReference>
<keyword evidence="8" id="KW-1185">Reference proteome</keyword>
<organism evidence="7 8">
    <name type="scientific">Alicyclobacillus fastidiosus</name>
    <dbReference type="NCBI Taxonomy" id="392011"/>
    <lineage>
        <taxon>Bacteria</taxon>
        <taxon>Bacillati</taxon>
        <taxon>Bacillota</taxon>
        <taxon>Bacilli</taxon>
        <taxon>Bacillales</taxon>
        <taxon>Alicyclobacillaceae</taxon>
        <taxon>Alicyclobacillus</taxon>
    </lineage>
</organism>
<feature type="transmembrane region" description="Helical" evidence="6">
    <location>
        <begin position="77"/>
        <end position="95"/>
    </location>
</feature>
<keyword evidence="3 6" id="KW-0812">Transmembrane</keyword>
<evidence type="ECO:0000256" key="2">
    <source>
        <dbReference type="ARBA" id="ARBA00022475"/>
    </source>
</evidence>
<keyword evidence="4 6" id="KW-1133">Transmembrane helix</keyword>
<dbReference type="Pfam" id="PF02588">
    <property type="entry name" value="YitT_membrane"/>
    <property type="match status" value="1"/>
</dbReference>
<evidence type="ECO:0000256" key="1">
    <source>
        <dbReference type="ARBA" id="ARBA00004651"/>
    </source>
</evidence>
<feature type="transmembrane region" description="Helical" evidence="6">
    <location>
        <begin position="144"/>
        <end position="161"/>
    </location>
</feature>
<feature type="transmembrane region" description="Helical" evidence="6">
    <location>
        <begin position="49"/>
        <end position="70"/>
    </location>
</feature>
<evidence type="ECO:0000256" key="5">
    <source>
        <dbReference type="ARBA" id="ARBA00023136"/>
    </source>
</evidence>
<feature type="transmembrane region" description="Helical" evidence="6">
    <location>
        <begin position="173"/>
        <end position="196"/>
    </location>
</feature>
<reference evidence="7" key="1">
    <citation type="submission" date="2022-08" db="EMBL/GenBank/DDBJ databases">
        <title>Alicyclobacillus fastidiosus DSM 17978, complete genome.</title>
        <authorList>
            <person name="Wang Q."/>
            <person name="Cai R."/>
            <person name="Wang Z."/>
        </authorList>
    </citation>
    <scope>NUCLEOTIDE SEQUENCE</scope>
    <source>
        <strain evidence="7">DSM 17978</strain>
    </source>
</reference>
<dbReference type="EMBL" id="CP104067">
    <property type="protein sequence ID" value="WAH40623.1"/>
    <property type="molecule type" value="Genomic_DNA"/>
</dbReference>
<comment type="subcellular location">
    <subcellularLocation>
        <location evidence="1">Cell membrane</location>
        <topology evidence="1">Multi-pass membrane protein</topology>
    </subcellularLocation>
</comment>
<name>A0ABY6ZDI5_9BACL</name>
<evidence type="ECO:0000313" key="8">
    <source>
        <dbReference type="Proteomes" id="UP001164761"/>
    </source>
</evidence>
<feature type="transmembrane region" description="Helical" evidence="6">
    <location>
        <begin position="101"/>
        <end position="123"/>
    </location>
</feature>
<dbReference type="InterPro" id="IPR003740">
    <property type="entry name" value="YitT"/>
</dbReference>
<dbReference type="PANTHER" id="PTHR33545">
    <property type="entry name" value="UPF0750 MEMBRANE PROTEIN YITT-RELATED"/>
    <property type="match status" value="1"/>
</dbReference>
<dbReference type="PANTHER" id="PTHR33545:SF5">
    <property type="entry name" value="UPF0750 MEMBRANE PROTEIN YITT"/>
    <property type="match status" value="1"/>
</dbReference>
<evidence type="ECO:0000313" key="7">
    <source>
        <dbReference type="EMBL" id="WAH40623.1"/>
    </source>
</evidence>
<dbReference type="RefSeq" id="WP_268004522.1">
    <property type="nucleotide sequence ID" value="NZ_BSUT01000001.1"/>
</dbReference>
<protein>
    <submittedName>
        <fullName evidence="7">YitT family protein</fullName>
    </submittedName>
</protein>
<accession>A0ABY6ZDI5</accession>